<reference evidence="5 6" key="1">
    <citation type="submission" date="2016-10" db="EMBL/GenBank/DDBJ databases">
        <authorList>
            <person name="de Groot N.N."/>
        </authorList>
    </citation>
    <scope>NUCLEOTIDE SEQUENCE [LARGE SCALE GENOMIC DNA]</scope>
    <source>
        <strain evidence="5 6">CGMCC 4.5739</strain>
    </source>
</reference>
<dbReference type="PANTHER" id="PTHR30023">
    <property type="entry name" value="D-ALANYL-D-ALANINE CARBOXYPEPTIDASE"/>
    <property type="match status" value="1"/>
</dbReference>
<dbReference type="InterPro" id="IPR000667">
    <property type="entry name" value="Peptidase_S13"/>
</dbReference>
<dbReference type="PRINTS" id="PR00922">
    <property type="entry name" value="DADACBPTASE3"/>
</dbReference>
<dbReference type="GO" id="GO:0006508">
    <property type="term" value="P:proteolysis"/>
    <property type="evidence" value="ECO:0007669"/>
    <property type="project" value="InterPro"/>
</dbReference>
<keyword evidence="4" id="KW-0812">Transmembrane</keyword>
<keyword evidence="4" id="KW-0472">Membrane</keyword>
<evidence type="ECO:0000256" key="1">
    <source>
        <dbReference type="ARBA" id="ARBA00006096"/>
    </source>
</evidence>
<dbReference type="AlphaFoldDB" id="A0A1I1R8Z9"/>
<protein>
    <submittedName>
        <fullName evidence="5">D-alanyl-D-alanine carboxypeptidase / D-alanyl-D-alanine-endopeptidase (Penicillin-binding protein 4)</fullName>
    </submittedName>
</protein>
<evidence type="ECO:0000256" key="4">
    <source>
        <dbReference type="SAM" id="Phobius"/>
    </source>
</evidence>
<dbReference type="PANTHER" id="PTHR30023:SF0">
    <property type="entry name" value="PENICILLIN-SENSITIVE CARBOXYPEPTIDASE A"/>
    <property type="match status" value="1"/>
</dbReference>
<keyword evidence="2" id="KW-0378">Hydrolase</keyword>
<name>A0A1I1R8Z9_9ACTN</name>
<comment type="similarity">
    <text evidence="1">Belongs to the peptidase S13 family.</text>
</comment>
<dbReference type="GO" id="GO:0000270">
    <property type="term" value="P:peptidoglycan metabolic process"/>
    <property type="evidence" value="ECO:0007669"/>
    <property type="project" value="TreeGrafter"/>
</dbReference>
<evidence type="ECO:0000256" key="2">
    <source>
        <dbReference type="ARBA" id="ARBA00022801"/>
    </source>
</evidence>
<sequence>MLRRSREAMRRARGRPAPPAVRLLRRAGAAAARPALGPPLRTLRRRVLGPAAASVRRNAGAWRVVLPAALAGLLVAALTIGLAGPWESGRRTAEQARAAELTAERRGGATTGGSGGSGDAKGESGAGQAAGSVPEPMAGPVLTPLPATRPAPGTGSGPAGGPSAALAGLLRPLLDDPALGSGPAVTVVDVATGRELFTTGARAAAPPASTMKLATGVAALAALGPEHRLTTRVVYDAGNNRVVLTGGGDTTLTSEDLAGLARTTAGALSGRGIDAVGVGYDAGRFSGSETHHPIGVNDNISPLTSLMVNGGRLDGSTHGPAPRAVDPAAEAAAEFVAALAEAGITVKGSSAAPRTAPGAAEELAVHHSAPLAALVERALTYSDNDLAESLGRQVAAADGRPLDLAGVSRALTDRLAGLGLPTEGLAIADASGLDREGRLTTGLLARLLALAAGPDHPELRPVLTGMPVAGFNGTLRNRYEERGGGLIRAKTGTLTGVNALAGTAVDADGRVLAFAFLAHGTVSPSAAEAALDTTAATLLSCGCP</sequence>
<proteinExistence type="inferred from homology"/>
<keyword evidence="5" id="KW-0645">Protease</keyword>
<dbReference type="GO" id="GO:0004185">
    <property type="term" value="F:serine-type carboxypeptidase activity"/>
    <property type="evidence" value="ECO:0007669"/>
    <property type="project" value="InterPro"/>
</dbReference>
<evidence type="ECO:0000256" key="3">
    <source>
        <dbReference type="SAM" id="MobiDB-lite"/>
    </source>
</evidence>
<evidence type="ECO:0000313" key="6">
    <source>
        <dbReference type="Proteomes" id="UP000199207"/>
    </source>
</evidence>
<dbReference type="Pfam" id="PF02113">
    <property type="entry name" value="Peptidase_S13"/>
    <property type="match status" value="2"/>
</dbReference>
<gene>
    <name evidence="5" type="ORF">SAMN05421773_112151</name>
</gene>
<dbReference type="NCBIfam" id="TIGR00666">
    <property type="entry name" value="PBP4"/>
    <property type="match status" value="1"/>
</dbReference>
<feature type="compositionally biased region" description="Gly residues" evidence="3">
    <location>
        <begin position="109"/>
        <end position="119"/>
    </location>
</feature>
<dbReference type="Proteomes" id="UP000199207">
    <property type="component" value="Unassembled WGS sequence"/>
</dbReference>
<keyword evidence="5" id="KW-0121">Carboxypeptidase</keyword>
<accession>A0A1I1R8Z9</accession>
<dbReference type="InterPro" id="IPR012338">
    <property type="entry name" value="Beta-lactam/transpept-like"/>
</dbReference>
<dbReference type="SUPFAM" id="SSF56601">
    <property type="entry name" value="beta-lactamase/transpeptidase-like"/>
    <property type="match status" value="1"/>
</dbReference>
<feature type="transmembrane region" description="Helical" evidence="4">
    <location>
        <begin position="64"/>
        <end position="86"/>
    </location>
</feature>
<dbReference type="STRING" id="910347.SAMN05421773_112151"/>
<organism evidence="5 6">
    <name type="scientific">Streptomyces aidingensis</name>
    <dbReference type="NCBI Taxonomy" id="910347"/>
    <lineage>
        <taxon>Bacteria</taxon>
        <taxon>Bacillati</taxon>
        <taxon>Actinomycetota</taxon>
        <taxon>Actinomycetes</taxon>
        <taxon>Kitasatosporales</taxon>
        <taxon>Streptomycetaceae</taxon>
        <taxon>Streptomyces</taxon>
    </lineage>
</organism>
<feature type="region of interest" description="Disordered" evidence="3">
    <location>
        <begin position="88"/>
        <end position="163"/>
    </location>
</feature>
<dbReference type="EMBL" id="FOLM01000012">
    <property type="protein sequence ID" value="SFD28638.1"/>
    <property type="molecule type" value="Genomic_DNA"/>
</dbReference>
<evidence type="ECO:0000313" key="5">
    <source>
        <dbReference type="EMBL" id="SFD28638.1"/>
    </source>
</evidence>
<dbReference type="Gene3D" id="3.40.710.10">
    <property type="entry name" value="DD-peptidase/beta-lactamase superfamily"/>
    <property type="match status" value="2"/>
</dbReference>
<keyword evidence="6" id="KW-1185">Reference proteome</keyword>
<keyword evidence="4" id="KW-1133">Transmembrane helix</keyword>